<dbReference type="VEuPathDB" id="FungiDB:YALI1_F12211g"/>
<evidence type="ECO:0000313" key="1">
    <source>
        <dbReference type="EMBL" id="AOW06869.1"/>
    </source>
</evidence>
<dbReference type="GeneID" id="94583891"/>
<proteinExistence type="predicted"/>
<gene>
    <name evidence="1" type="ORF">YALI1_F12211g</name>
</gene>
<evidence type="ECO:0000313" key="2">
    <source>
        <dbReference type="Proteomes" id="UP000182444"/>
    </source>
</evidence>
<dbReference type="AlphaFoldDB" id="A0A1D8NMK1"/>
<dbReference type="EMBL" id="CP017558">
    <property type="protein sequence ID" value="AOW06869.1"/>
    <property type="molecule type" value="Genomic_DNA"/>
</dbReference>
<dbReference type="Proteomes" id="UP000182444">
    <property type="component" value="Chromosome 1F"/>
</dbReference>
<protein>
    <submittedName>
        <fullName evidence="1">Uncharacterized protein</fullName>
    </submittedName>
</protein>
<reference evidence="1 2" key="1">
    <citation type="journal article" date="2016" name="PLoS ONE">
        <title>Sequence Assembly of Yarrowia lipolytica Strain W29/CLIB89 Shows Transposable Element Diversity.</title>
        <authorList>
            <person name="Magnan C."/>
            <person name="Yu J."/>
            <person name="Chang I."/>
            <person name="Jahn E."/>
            <person name="Kanomata Y."/>
            <person name="Wu J."/>
            <person name="Zeller M."/>
            <person name="Oakes M."/>
            <person name="Baldi P."/>
            <person name="Sandmeyer S."/>
        </authorList>
    </citation>
    <scope>NUCLEOTIDE SEQUENCE [LARGE SCALE GENOMIC DNA]</scope>
    <source>
        <strain evidence="2">CLIB89(W29)</strain>
    </source>
</reference>
<name>A0A1D8NMK1_YARLL</name>
<organism evidence="1 2">
    <name type="scientific">Yarrowia lipolytica</name>
    <name type="common">Candida lipolytica</name>
    <dbReference type="NCBI Taxonomy" id="4952"/>
    <lineage>
        <taxon>Eukaryota</taxon>
        <taxon>Fungi</taxon>
        <taxon>Dikarya</taxon>
        <taxon>Ascomycota</taxon>
        <taxon>Saccharomycotina</taxon>
        <taxon>Dipodascomycetes</taxon>
        <taxon>Dipodascales</taxon>
        <taxon>Dipodascales incertae sedis</taxon>
        <taxon>Yarrowia</taxon>
    </lineage>
</organism>
<accession>A0A1D8NMK1</accession>
<sequence length="83" mass="9152">MLILIRTFSGQAYDLSPALRCSAVIESASASASASTCTWAPSTCNALFGRLLNIFYYSFKFDYSFEFEFQICSTSEGSIEGFI</sequence>
<dbReference type="RefSeq" id="XP_068139404.1">
    <property type="nucleotide sequence ID" value="XM_068283303.1"/>
</dbReference>